<comment type="caution">
    <text evidence="1">The sequence shown here is derived from an EMBL/GenBank/DDBJ whole genome shotgun (WGS) entry which is preliminary data.</text>
</comment>
<gene>
    <name evidence="1" type="ORF">MSAN_01769600</name>
</gene>
<evidence type="ECO:0000313" key="2">
    <source>
        <dbReference type="Proteomes" id="UP000623467"/>
    </source>
</evidence>
<dbReference type="EMBL" id="JACAZH010000017">
    <property type="protein sequence ID" value="KAF7348167.1"/>
    <property type="molecule type" value="Genomic_DNA"/>
</dbReference>
<dbReference type="Proteomes" id="UP000623467">
    <property type="component" value="Unassembled WGS sequence"/>
</dbReference>
<protein>
    <submittedName>
        <fullName evidence="1">Uncharacterized protein</fullName>
    </submittedName>
</protein>
<evidence type="ECO:0000313" key="1">
    <source>
        <dbReference type="EMBL" id="KAF7348167.1"/>
    </source>
</evidence>
<accession>A0A8H6XVZ6</accession>
<name>A0A8H6XVZ6_9AGAR</name>
<proteinExistence type="predicted"/>
<keyword evidence="2" id="KW-1185">Reference proteome</keyword>
<dbReference type="OrthoDB" id="2942566at2759"/>
<sequence length="202" mass="22676">MSEEPPSHLLLAASLALVAAIPNNTARYSALVAVAIFTVVCTIQLKSPLAQLHRLAVMIDETDEFLRRTMAQCPRDYLHLTVQMGHLLEANKTASQIKCRALTSERAWWSDWHNYHVLSKSITACSKRVKAIRVAIQLTVEAEIQRRVEYDTAEVQFILMAGTASNTASQQLYDEQVHYSALFPLISYVIRLLLLNLLVATL</sequence>
<reference evidence="1" key="1">
    <citation type="submission" date="2020-05" db="EMBL/GenBank/DDBJ databases">
        <title>Mycena genomes resolve the evolution of fungal bioluminescence.</title>
        <authorList>
            <person name="Tsai I.J."/>
        </authorList>
    </citation>
    <scope>NUCLEOTIDE SEQUENCE</scope>
    <source>
        <strain evidence="1">160909Yilan</strain>
    </source>
</reference>
<dbReference type="AlphaFoldDB" id="A0A8H6XVZ6"/>
<organism evidence="1 2">
    <name type="scientific">Mycena sanguinolenta</name>
    <dbReference type="NCBI Taxonomy" id="230812"/>
    <lineage>
        <taxon>Eukaryota</taxon>
        <taxon>Fungi</taxon>
        <taxon>Dikarya</taxon>
        <taxon>Basidiomycota</taxon>
        <taxon>Agaricomycotina</taxon>
        <taxon>Agaricomycetes</taxon>
        <taxon>Agaricomycetidae</taxon>
        <taxon>Agaricales</taxon>
        <taxon>Marasmiineae</taxon>
        <taxon>Mycenaceae</taxon>
        <taxon>Mycena</taxon>
    </lineage>
</organism>